<protein>
    <submittedName>
        <fullName evidence="3">Uncharacterized protein</fullName>
    </submittedName>
</protein>
<evidence type="ECO:0000313" key="5">
    <source>
        <dbReference type="Proteomes" id="UP000494120"/>
    </source>
</evidence>
<feature type="transmembrane region" description="Helical" evidence="2">
    <location>
        <begin position="35"/>
        <end position="55"/>
    </location>
</feature>
<evidence type="ECO:0000256" key="1">
    <source>
        <dbReference type="SAM" id="MobiDB-lite"/>
    </source>
</evidence>
<evidence type="ECO:0000313" key="4">
    <source>
        <dbReference type="EMBL" id="VWC49797.1"/>
    </source>
</evidence>
<sequence>MTTDHRDTEPPSTRVDEVVSEHAGPPAATPRLPAVLLWVSGIPLWALLAAAVVCVSRVDRDLSVIVFMGALIFLSEVGIAVYAVVAVVLLAYAVSRKPWRAPRFAWAFWLQVLLWVLAVALIATFKIDDYQRHHPDPREAARGQQINDDNARMTAALRTDDAVAFRQAFADCADDCDRATWVSEAIRKTAPRSLAVTLEGVRHASEVRLDRNDPETFCKDGVAYVMPPDIALRVGFRNVPAITAQFLPLWGPDDRSAALHGAAMSGSIALMNQLVALGVDPQHLQGDSRFESLYASAAAGAAIASVGWLANAGVTLHTADEVDEVWYQFAKWTYANPPEIARKGAEAWLVESAKIPRDGTAAQNRIAPLERAVYVETPVLVQVLLQHGYRVANLAPEYRARFDSMQDAIRHPLTRVPAAVCGDDAD</sequence>
<evidence type="ECO:0000256" key="2">
    <source>
        <dbReference type="SAM" id="Phobius"/>
    </source>
</evidence>
<keyword evidence="5" id="KW-1185">Reference proteome</keyword>
<dbReference type="Proteomes" id="UP000494301">
    <property type="component" value="Unassembled WGS sequence"/>
</dbReference>
<feature type="transmembrane region" description="Helical" evidence="2">
    <location>
        <begin position="62"/>
        <end position="94"/>
    </location>
</feature>
<proteinExistence type="predicted"/>
<dbReference type="Proteomes" id="UP000494120">
    <property type="component" value="Unassembled WGS sequence"/>
</dbReference>
<keyword evidence="2" id="KW-0472">Membrane</keyword>
<gene>
    <name evidence="4" type="ORF">BLA17378_00650</name>
    <name evidence="3" type="ORF">BLA3211_01018</name>
</gene>
<evidence type="ECO:0000313" key="3">
    <source>
        <dbReference type="EMBL" id="CAB3961277.1"/>
    </source>
</evidence>
<dbReference type="EMBL" id="CABWIL020000003">
    <property type="protein sequence ID" value="CAB3961277.1"/>
    <property type="molecule type" value="Genomic_DNA"/>
</dbReference>
<feature type="region of interest" description="Disordered" evidence="1">
    <location>
        <begin position="1"/>
        <end position="26"/>
    </location>
</feature>
<organism evidence="3 6">
    <name type="scientific">Burkholderia aenigmatica</name>
    <dbReference type="NCBI Taxonomy" id="2015348"/>
    <lineage>
        <taxon>Bacteria</taxon>
        <taxon>Pseudomonadati</taxon>
        <taxon>Pseudomonadota</taxon>
        <taxon>Betaproteobacteria</taxon>
        <taxon>Burkholderiales</taxon>
        <taxon>Burkholderiaceae</taxon>
        <taxon>Burkholderia</taxon>
        <taxon>Burkholderia cepacia complex</taxon>
    </lineage>
</organism>
<keyword evidence="2" id="KW-1133">Transmembrane helix</keyword>
<evidence type="ECO:0000313" key="6">
    <source>
        <dbReference type="Proteomes" id="UP000494301"/>
    </source>
</evidence>
<accession>A0A6J5INN9</accession>
<dbReference type="AlphaFoldDB" id="A0A6J5INN9"/>
<keyword evidence="2" id="KW-0812">Transmembrane</keyword>
<name>A0A6J5INN9_9BURK</name>
<reference evidence="3 6" key="1">
    <citation type="submission" date="2020-04" db="EMBL/GenBank/DDBJ databases">
        <authorList>
            <person name="Depoorter E."/>
        </authorList>
    </citation>
    <scope>NUCLEOTIDE SEQUENCE [LARGE SCALE GENOMIC DNA]</scope>
    <source>
        <strain evidence="3 6">BCC0217</strain>
        <strain evidence="4 5">R-17378</strain>
    </source>
</reference>
<feature type="compositionally biased region" description="Basic and acidic residues" evidence="1">
    <location>
        <begin position="1"/>
        <end position="20"/>
    </location>
</feature>
<dbReference type="EMBL" id="CABVQG010000002">
    <property type="protein sequence ID" value="VWC49797.1"/>
    <property type="molecule type" value="Genomic_DNA"/>
</dbReference>
<feature type="transmembrane region" description="Helical" evidence="2">
    <location>
        <begin position="106"/>
        <end position="125"/>
    </location>
</feature>